<dbReference type="InterPro" id="IPR003661">
    <property type="entry name" value="HisK_dim/P_dom"/>
</dbReference>
<evidence type="ECO:0000256" key="4">
    <source>
        <dbReference type="ARBA" id="ARBA00022553"/>
    </source>
</evidence>
<keyword evidence="9" id="KW-0902">Two-component regulatory system</keyword>
<dbReference type="Gene3D" id="3.30.565.10">
    <property type="entry name" value="Histidine kinase-like ATPase, C-terminal domain"/>
    <property type="match status" value="1"/>
</dbReference>
<dbReference type="PRINTS" id="PR00344">
    <property type="entry name" value="BCTRLSENSOR"/>
</dbReference>
<comment type="subcellular location">
    <subcellularLocation>
        <location evidence="2">Cell membrane</location>
    </subcellularLocation>
</comment>
<dbReference type="SUPFAM" id="SSF55874">
    <property type="entry name" value="ATPase domain of HSP90 chaperone/DNA topoisomerase II/histidine kinase"/>
    <property type="match status" value="1"/>
</dbReference>
<dbReference type="EMBL" id="QFZU02000124">
    <property type="protein sequence ID" value="RGA02536.1"/>
    <property type="molecule type" value="Genomic_DNA"/>
</dbReference>
<dbReference type="PANTHER" id="PTHR45436:SF5">
    <property type="entry name" value="SENSOR HISTIDINE KINASE TRCS"/>
    <property type="match status" value="1"/>
</dbReference>
<dbReference type="EC" id="2.7.13.3" evidence="3"/>
<evidence type="ECO:0000256" key="3">
    <source>
        <dbReference type="ARBA" id="ARBA00012438"/>
    </source>
</evidence>
<evidence type="ECO:0000256" key="10">
    <source>
        <dbReference type="ARBA" id="ARBA00023136"/>
    </source>
</evidence>
<dbReference type="Proteomes" id="UP000262538">
    <property type="component" value="Unassembled WGS sequence"/>
</dbReference>
<evidence type="ECO:0000256" key="12">
    <source>
        <dbReference type="SAM" id="Phobius"/>
    </source>
</evidence>
<accession>A0ABX9LFY1</accession>
<dbReference type="SUPFAM" id="SSF158472">
    <property type="entry name" value="HAMP domain-like"/>
    <property type="match status" value="1"/>
</dbReference>
<organism evidence="15 16">
    <name type="scientific">Microbispora triticiradicis</name>
    <dbReference type="NCBI Taxonomy" id="2200763"/>
    <lineage>
        <taxon>Bacteria</taxon>
        <taxon>Bacillati</taxon>
        <taxon>Actinomycetota</taxon>
        <taxon>Actinomycetes</taxon>
        <taxon>Streptosporangiales</taxon>
        <taxon>Streptosporangiaceae</taxon>
        <taxon>Microbispora</taxon>
    </lineage>
</organism>
<dbReference type="SUPFAM" id="SSF47384">
    <property type="entry name" value="Homodimeric domain of signal transducing histidine kinase"/>
    <property type="match status" value="1"/>
</dbReference>
<dbReference type="SMART" id="SM00387">
    <property type="entry name" value="HATPase_c"/>
    <property type="match status" value="1"/>
</dbReference>
<dbReference type="Gene3D" id="6.10.340.10">
    <property type="match status" value="1"/>
</dbReference>
<feature type="region of interest" description="Disordered" evidence="11">
    <location>
        <begin position="1"/>
        <end position="22"/>
    </location>
</feature>
<dbReference type="GO" id="GO:0016301">
    <property type="term" value="F:kinase activity"/>
    <property type="evidence" value="ECO:0007669"/>
    <property type="project" value="UniProtKB-KW"/>
</dbReference>
<keyword evidence="7 15" id="KW-0418">Kinase</keyword>
<gene>
    <name evidence="15" type="ORF">DI270_023840</name>
</gene>
<sequence length="485" mass="51774">MAAYHGGGEQAEQGSSMGIRRGALPLPRSGSIRVRVTLTVAGLSVLLAGVIAAGLCLLIRHRVETEIFNETRRVASEWIGSMRRDHIPPPAPTARVPLVQLTDSQGRVVLANPVAGEQPMSTVRPTSDDRFQDVTECSGDRCVVLTAARVPSLQAAEIWQGEPHYVYAGTDQPPALRGHRLELLVGASGAVLAALWTWTTWRAAGRILRPITAIGQRMSEITAHDLSLRVPQPPGRDEIARLARTANQTLDRLESAVTQQRHFAAVVSHELKSPLAGLRAGLEEALLYPEVDAREAIAGALPVTDRLQQIIDELLAFARLRNTPCVSEPVDLGALVRAEVAARGGEVPVHARTESGLWVLGSRVQLASIVTNLLVNAQRHATSKVDVTAEPVGAQALVTVLDDGAGVAEEDRERVFEPFVRLDAGRHLDPGGSGLGLALCRAIAVAHEGSLRIEESPRGARFVLRLPLLTDVSPGQEAASGSTAV</sequence>
<evidence type="ECO:0000256" key="5">
    <source>
        <dbReference type="ARBA" id="ARBA00022679"/>
    </source>
</evidence>
<dbReference type="InterPro" id="IPR050428">
    <property type="entry name" value="TCS_sensor_his_kinase"/>
</dbReference>
<evidence type="ECO:0000256" key="6">
    <source>
        <dbReference type="ARBA" id="ARBA00022692"/>
    </source>
</evidence>
<evidence type="ECO:0000256" key="7">
    <source>
        <dbReference type="ARBA" id="ARBA00022777"/>
    </source>
</evidence>
<keyword evidence="8 12" id="KW-1133">Transmembrane helix</keyword>
<feature type="transmembrane region" description="Helical" evidence="12">
    <location>
        <begin position="183"/>
        <end position="201"/>
    </location>
</feature>
<dbReference type="PROSITE" id="PS50109">
    <property type="entry name" value="HIS_KIN"/>
    <property type="match status" value="1"/>
</dbReference>
<evidence type="ECO:0000256" key="8">
    <source>
        <dbReference type="ARBA" id="ARBA00022989"/>
    </source>
</evidence>
<keyword evidence="4" id="KW-0597">Phosphoprotein</keyword>
<dbReference type="SMART" id="SM00388">
    <property type="entry name" value="HisKA"/>
    <property type="match status" value="1"/>
</dbReference>
<dbReference type="Gene3D" id="1.10.287.130">
    <property type="match status" value="1"/>
</dbReference>
<evidence type="ECO:0000256" key="9">
    <source>
        <dbReference type="ARBA" id="ARBA00023012"/>
    </source>
</evidence>
<dbReference type="SMART" id="SM00304">
    <property type="entry name" value="HAMP"/>
    <property type="match status" value="1"/>
</dbReference>
<keyword evidence="5" id="KW-0808">Transferase</keyword>
<dbReference type="PANTHER" id="PTHR45436">
    <property type="entry name" value="SENSOR HISTIDINE KINASE YKOH"/>
    <property type="match status" value="1"/>
</dbReference>
<comment type="caution">
    <text evidence="15">The sequence shown here is derived from an EMBL/GenBank/DDBJ whole genome shotgun (WGS) entry which is preliminary data.</text>
</comment>
<dbReference type="InterPro" id="IPR003660">
    <property type="entry name" value="HAMP_dom"/>
</dbReference>
<evidence type="ECO:0000259" key="13">
    <source>
        <dbReference type="PROSITE" id="PS50109"/>
    </source>
</evidence>
<comment type="catalytic activity">
    <reaction evidence="1">
        <text>ATP + protein L-histidine = ADP + protein N-phospho-L-histidine.</text>
        <dbReference type="EC" id="2.7.13.3"/>
    </reaction>
</comment>
<dbReference type="InterPro" id="IPR036097">
    <property type="entry name" value="HisK_dim/P_sf"/>
</dbReference>
<dbReference type="Pfam" id="PF00672">
    <property type="entry name" value="HAMP"/>
    <property type="match status" value="1"/>
</dbReference>
<dbReference type="PROSITE" id="PS50885">
    <property type="entry name" value="HAMP"/>
    <property type="match status" value="1"/>
</dbReference>
<dbReference type="InterPro" id="IPR005467">
    <property type="entry name" value="His_kinase_dom"/>
</dbReference>
<dbReference type="InterPro" id="IPR003594">
    <property type="entry name" value="HATPase_dom"/>
</dbReference>
<evidence type="ECO:0000256" key="2">
    <source>
        <dbReference type="ARBA" id="ARBA00004236"/>
    </source>
</evidence>
<name>A0ABX9LFY1_9ACTN</name>
<dbReference type="Pfam" id="PF00512">
    <property type="entry name" value="HisKA"/>
    <property type="match status" value="1"/>
</dbReference>
<protein>
    <recommendedName>
        <fullName evidence="3">histidine kinase</fullName>
        <ecNumber evidence="3">2.7.13.3</ecNumber>
    </recommendedName>
</protein>
<dbReference type="CDD" id="cd06225">
    <property type="entry name" value="HAMP"/>
    <property type="match status" value="1"/>
</dbReference>
<evidence type="ECO:0000313" key="16">
    <source>
        <dbReference type="Proteomes" id="UP000262538"/>
    </source>
</evidence>
<proteinExistence type="predicted"/>
<dbReference type="CDD" id="cd00082">
    <property type="entry name" value="HisKA"/>
    <property type="match status" value="1"/>
</dbReference>
<feature type="domain" description="Histidine kinase" evidence="13">
    <location>
        <begin position="266"/>
        <end position="470"/>
    </location>
</feature>
<evidence type="ECO:0000313" key="15">
    <source>
        <dbReference type="EMBL" id="RGA02536.1"/>
    </source>
</evidence>
<dbReference type="InterPro" id="IPR036890">
    <property type="entry name" value="HATPase_C_sf"/>
</dbReference>
<dbReference type="Pfam" id="PF02518">
    <property type="entry name" value="HATPase_c"/>
    <property type="match status" value="1"/>
</dbReference>
<evidence type="ECO:0000259" key="14">
    <source>
        <dbReference type="PROSITE" id="PS50885"/>
    </source>
</evidence>
<dbReference type="InterPro" id="IPR004358">
    <property type="entry name" value="Sig_transdc_His_kin-like_C"/>
</dbReference>
<keyword evidence="10 12" id="KW-0472">Membrane</keyword>
<evidence type="ECO:0000256" key="1">
    <source>
        <dbReference type="ARBA" id="ARBA00000085"/>
    </source>
</evidence>
<keyword evidence="16" id="KW-1185">Reference proteome</keyword>
<reference evidence="15 16" key="1">
    <citation type="submission" date="2018-08" db="EMBL/GenBank/DDBJ databases">
        <title>Microbispora. triticiradicis sp. nov., a novel actinomycete isolated from the root of wheat (Triticum aestivum L.)).</title>
        <authorList>
            <person name="Han C."/>
        </authorList>
    </citation>
    <scope>NUCLEOTIDE SEQUENCE [LARGE SCALE GENOMIC DNA]</scope>
    <source>
        <strain evidence="15 16">NEAU-HRDPA2-9</strain>
    </source>
</reference>
<keyword evidence="6 12" id="KW-0812">Transmembrane</keyword>
<feature type="transmembrane region" description="Helical" evidence="12">
    <location>
        <begin position="36"/>
        <end position="59"/>
    </location>
</feature>
<evidence type="ECO:0000256" key="11">
    <source>
        <dbReference type="SAM" id="MobiDB-lite"/>
    </source>
</evidence>
<feature type="domain" description="HAMP" evidence="14">
    <location>
        <begin position="205"/>
        <end position="258"/>
    </location>
</feature>